<dbReference type="AlphaFoldDB" id="A0AAD4DUA1"/>
<sequence>KLAQVMGIHRNTLRSYLKQNNVSYKYSLISDADLDQAVREFRQMKPNSGVRYLTGHLRQLGLWIQ</sequence>
<proteinExistence type="predicted"/>
<dbReference type="EMBL" id="JABBWK010000088">
    <property type="protein sequence ID" value="KAG1893887.1"/>
    <property type="molecule type" value="Genomic_DNA"/>
</dbReference>
<organism evidence="1 2">
    <name type="scientific">Suillus fuscotomentosus</name>
    <dbReference type="NCBI Taxonomy" id="1912939"/>
    <lineage>
        <taxon>Eukaryota</taxon>
        <taxon>Fungi</taxon>
        <taxon>Dikarya</taxon>
        <taxon>Basidiomycota</taxon>
        <taxon>Agaricomycotina</taxon>
        <taxon>Agaricomycetes</taxon>
        <taxon>Agaricomycetidae</taxon>
        <taxon>Boletales</taxon>
        <taxon>Suillineae</taxon>
        <taxon>Suillaceae</taxon>
        <taxon>Suillus</taxon>
    </lineage>
</organism>
<evidence type="ECO:0000313" key="1">
    <source>
        <dbReference type="EMBL" id="KAG1893887.1"/>
    </source>
</evidence>
<reference evidence="1" key="1">
    <citation type="journal article" date="2020" name="New Phytol.">
        <title>Comparative genomics reveals dynamic genome evolution in host specialist ectomycorrhizal fungi.</title>
        <authorList>
            <person name="Lofgren L.A."/>
            <person name="Nguyen N.H."/>
            <person name="Vilgalys R."/>
            <person name="Ruytinx J."/>
            <person name="Liao H.L."/>
            <person name="Branco S."/>
            <person name="Kuo A."/>
            <person name="LaButti K."/>
            <person name="Lipzen A."/>
            <person name="Andreopoulos W."/>
            <person name="Pangilinan J."/>
            <person name="Riley R."/>
            <person name="Hundley H."/>
            <person name="Na H."/>
            <person name="Barry K."/>
            <person name="Grigoriev I.V."/>
            <person name="Stajich J.E."/>
            <person name="Kennedy P.G."/>
        </authorList>
    </citation>
    <scope>NUCLEOTIDE SEQUENCE</scope>
    <source>
        <strain evidence="1">FC203</strain>
    </source>
</reference>
<name>A0AAD4DUA1_9AGAM</name>
<keyword evidence="2" id="KW-1185">Reference proteome</keyword>
<comment type="caution">
    <text evidence="1">The sequence shown here is derived from an EMBL/GenBank/DDBJ whole genome shotgun (WGS) entry which is preliminary data.</text>
</comment>
<gene>
    <name evidence="1" type="ORF">F5891DRAFT_919398</name>
</gene>
<accession>A0AAD4DUA1</accession>
<dbReference type="GeneID" id="64668055"/>
<feature type="non-terminal residue" evidence="1">
    <location>
        <position position="65"/>
    </location>
</feature>
<evidence type="ECO:0000313" key="2">
    <source>
        <dbReference type="Proteomes" id="UP001195769"/>
    </source>
</evidence>
<dbReference type="Proteomes" id="UP001195769">
    <property type="component" value="Unassembled WGS sequence"/>
</dbReference>
<dbReference type="RefSeq" id="XP_041219463.1">
    <property type="nucleotide sequence ID" value="XM_041373757.1"/>
</dbReference>
<feature type="non-terminal residue" evidence="1">
    <location>
        <position position="1"/>
    </location>
</feature>
<protein>
    <submittedName>
        <fullName evidence="1">Uncharacterized protein</fullName>
    </submittedName>
</protein>